<reference evidence="2 3" key="1">
    <citation type="submission" date="2016-04" db="EMBL/GenBank/DDBJ databases">
        <title>A degradative enzymes factory behind the ericoid mycorrhizal symbiosis.</title>
        <authorList>
            <consortium name="DOE Joint Genome Institute"/>
            <person name="Martino E."/>
            <person name="Morin E."/>
            <person name="Grelet G."/>
            <person name="Kuo A."/>
            <person name="Kohler A."/>
            <person name="Daghino S."/>
            <person name="Barry K."/>
            <person name="Choi C."/>
            <person name="Cichocki N."/>
            <person name="Clum A."/>
            <person name="Copeland A."/>
            <person name="Hainaut M."/>
            <person name="Haridas S."/>
            <person name="Labutti K."/>
            <person name="Lindquist E."/>
            <person name="Lipzen A."/>
            <person name="Khouja H.-R."/>
            <person name="Murat C."/>
            <person name="Ohm R."/>
            <person name="Olson A."/>
            <person name="Spatafora J."/>
            <person name="Veneault-Fourrey C."/>
            <person name="Henrissat B."/>
            <person name="Grigoriev I."/>
            <person name="Martin F."/>
            <person name="Perotto S."/>
        </authorList>
    </citation>
    <scope>NUCLEOTIDE SEQUENCE [LARGE SCALE GENOMIC DNA]</scope>
    <source>
        <strain evidence="2 3">E</strain>
    </source>
</reference>
<name>A0A2J6T7E0_9HELO</name>
<keyword evidence="1" id="KW-0812">Transmembrane</keyword>
<protein>
    <submittedName>
        <fullName evidence="2">Uncharacterized protein</fullName>
    </submittedName>
</protein>
<evidence type="ECO:0000313" key="2">
    <source>
        <dbReference type="EMBL" id="PMD58932.1"/>
    </source>
</evidence>
<dbReference type="OrthoDB" id="3166386at2759"/>
<dbReference type="EMBL" id="KZ613817">
    <property type="protein sequence ID" value="PMD58932.1"/>
    <property type="molecule type" value="Genomic_DNA"/>
</dbReference>
<evidence type="ECO:0000256" key="1">
    <source>
        <dbReference type="SAM" id="Phobius"/>
    </source>
</evidence>
<sequence length="556" mass="62091">MASGPDIITYIGVPLAVLGVAPIIYNTISTIATVMKVKRMLRRGRLAGITRGDVINHVIEVELPRYTIAPLHREEHYKEYWGLCDYPSKIPGGSWTIFNWKCHKIGLKTQRIDYTDQLRQPQAEIGFEELISFLLDLGAIPSANGFRMLRGSGLWVPIGTPLLLSPDGHETVLTIAPLDDSDGNLSLAVKWSTNWGMRDQSSLPPYWVLIKGLPAQPSADGDNPETIVPKPVEETTEESAKTDGNDTLVTKTAKYIPTIEEAIPAIRCQIGINGLIAAIPDDFDPQLFDQLSIGHLEIDDMNTNTTGIWFASAITAFGTSSQTILWNYKIPSDILGFAKKDSIPCGILVLLGVVGESATPEWATQYDDDGEKREEQRKKLKEQSRAMMKENQLPPDQKAAAIRERQLKSHDDWVESLNTTRRRDAQRVETRMVEAVQSPKWDNKLVAEHNLAWLKKEGHVEESHDLKRAVEVLLWRMVNDPKITGDLVTLLDSWKAFVDSGGIRRVDYQILKENQVAFANASLLVTIIEDSVSAALGSLAMDLQECIRVWRKVRLG</sequence>
<dbReference type="AlphaFoldDB" id="A0A2J6T7E0"/>
<organism evidence="2 3">
    <name type="scientific">Hyaloscypha bicolor E</name>
    <dbReference type="NCBI Taxonomy" id="1095630"/>
    <lineage>
        <taxon>Eukaryota</taxon>
        <taxon>Fungi</taxon>
        <taxon>Dikarya</taxon>
        <taxon>Ascomycota</taxon>
        <taxon>Pezizomycotina</taxon>
        <taxon>Leotiomycetes</taxon>
        <taxon>Helotiales</taxon>
        <taxon>Hyaloscyphaceae</taxon>
        <taxon>Hyaloscypha</taxon>
        <taxon>Hyaloscypha bicolor</taxon>
    </lineage>
</organism>
<keyword evidence="3" id="KW-1185">Reference proteome</keyword>
<feature type="transmembrane region" description="Helical" evidence="1">
    <location>
        <begin position="12"/>
        <end position="35"/>
    </location>
</feature>
<keyword evidence="1" id="KW-1133">Transmembrane helix</keyword>
<gene>
    <name evidence="2" type="ORF">K444DRAFT_590882</name>
</gene>
<keyword evidence="1" id="KW-0472">Membrane</keyword>
<dbReference type="RefSeq" id="XP_024735836.1">
    <property type="nucleotide sequence ID" value="XM_024878168.1"/>
</dbReference>
<dbReference type="GeneID" id="36586245"/>
<evidence type="ECO:0000313" key="3">
    <source>
        <dbReference type="Proteomes" id="UP000235371"/>
    </source>
</evidence>
<dbReference type="STRING" id="1095630.A0A2J6T7E0"/>
<dbReference type="InParanoid" id="A0A2J6T7E0"/>
<accession>A0A2J6T7E0</accession>
<proteinExistence type="predicted"/>
<dbReference type="Proteomes" id="UP000235371">
    <property type="component" value="Unassembled WGS sequence"/>
</dbReference>